<keyword evidence="6" id="KW-0597">Phosphoprotein</keyword>
<dbReference type="InterPro" id="IPR001789">
    <property type="entry name" value="Sig_transdc_resp-reg_receiver"/>
</dbReference>
<dbReference type="SMART" id="SM00448">
    <property type="entry name" value="REC"/>
    <property type="match status" value="1"/>
</dbReference>
<keyword evidence="2" id="KW-0805">Transcription regulation</keyword>
<feature type="modified residue" description="4-aspartylphosphate" evidence="6">
    <location>
        <position position="53"/>
    </location>
</feature>
<dbReference type="Gene3D" id="3.40.50.2300">
    <property type="match status" value="1"/>
</dbReference>
<evidence type="ECO:0000256" key="1">
    <source>
        <dbReference type="ARBA" id="ARBA00018672"/>
    </source>
</evidence>
<dbReference type="PANTHER" id="PTHR48111">
    <property type="entry name" value="REGULATOR OF RPOS"/>
    <property type="match status" value="1"/>
</dbReference>
<dbReference type="InterPro" id="IPR036388">
    <property type="entry name" value="WH-like_DNA-bd_sf"/>
</dbReference>
<evidence type="ECO:0000256" key="6">
    <source>
        <dbReference type="PROSITE-ProRule" id="PRU00169"/>
    </source>
</evidence>
<dbReference type="PROSITE" id="PS51755">
    <property type="entry name" value="OMPR_PHOB"/>
    <property type="match status" value="1"/>
</dbReference>
<evidence type="ECO:0000313" key="10">
    <source>
        <dbReference type="EMBL" id="MBD8048061.1"/>
    </source>
</evidence>
<dbReference type="CDD" id="cd17574">
    <property type="entry name" value="REC_OmpR"/>
    <property type="match status" value="1"/>
</dbReference>
<evidence type="ECO:0000256" key="2">
    <source>
        <dbReference type="ARBA" id="ARBA00023015"/>
    </source>
</evidence>
<keyword evidence="3 7" id="KW-0238">DNA-binding</keyword>
<dbReference type="Pfam" id="PF00072">
    <property type="entry name" value="Response_reg"/>
    <property type="match status" value="1"/>
</dbReference>
<evidence type="ECO:0000256" key="7">
    <source>
        <dbReference type="PROSITE-ProRule" id="PRU01091"/>
    </source>
</evidence>
<feature type="DNA-binding region" description="OmpR/PhoB-type" evidence="7">
    <location>
        <begin position="133"/>
        <end position="232"/>
    </location>
</feature>
<dbReference type="Gene3D" id="6.10.250.690">
    <property type="match status" value="1"/>
</dbReference>
<sequence length="233" mass="26982">MSKNILIVDDDHEIVDLLEIYLKNEGYIIFKAYNGTEALKIIKSTNIQLVILDIMMPELNGLEVCRQIRMTLNIPILMLSAKNEDTDKITGLITGADDYIVKPFNPLEVTIRVKTLLRRAYYFNENMMNSQEEDTIRIDSLVIKKSTHSVLVDDTHINLTSTEFEILYLLANHPGRVFSAEEIFERVWKEKYYQSNNTVMVHISKLRDKLEKAMGGEKIIHTIWGVGYKIEKK</sequence>
<organism evidence="10 11">
    <name type="scientific">Clostridium faecium</name>
    <dbReference type="NCBI Taxonomy" id="2762223"/>
    <lineage>
        <taxon>Bacteria</taxon>
        <taxon>Bacillati</taxon>
        <taxon>Bacillota</taxon>
        <taxon>Clostridia</taxon>
        <taxon>Eubacteriales</taxon>
        <taxon>Clostridiaceae</taxon>
        <taxon>Clostridium</taxon>
    </lineage>
</organism>
<dbReference type="InterPro" id="IPR001867">
    <property type="entry name" value="OmpR/PhoB-type_DNA-bd"/>
</dbReference>
<dbReference type="SUPFAM" id="SSF46894">
    <property type="entry name" value="C-terminal effector domain of the bipartite response regulators"/>
    <property type="match status" value="1"/>
</dbReference>
<dbReference type="PANTHER" id="PTHR48111:SF10">
    <property type="entry name" value="STAGE 0 SPORULATION PROTEIN A HOMOLOG"/>
    <property type="match status" value="1"/>
</dbReference>
<gene>
    <name evidence="10" type="ORF">H9637_13625</name>
</gene>
<dbReference type="CDD" id="cd00383">
    <property type="entry name" value="trans_reg_C"/>
    <property type="match status" value="1"/>
</dbReference>
<dbReference type="Proteomes" id="UP000627166">
    <property type="component" value="Unassembled WGS sequence"/>
</dbReference>
<dbReference type="SUPFAM" id="SSF52172">
    <property type="entry name" value="CheY-like"/>
    <property type="match status" value="1"/>
</dbReference>
<dbReference type="InterPro" id="IPR016032">
    <property type="entry name" value="Sig_transdc_resp-reg_C-effctor"/>
</dbReference>
<comment type="function">
    <text evidence="5">May play the central regulatory role in sporulation. It may be an element of the effector pathway responsible for the activation of sporulation genes in response to nutritional stress. Spo0A may act in concert with spo0H (a sigma factor) to control the expression of some genes that are critical to the sporulation process.</text>
</comment>
<evidence type="ECO:0000256" key="3">
    <source>
        <dbReference type="ARBA" id="ARBA00023125"/>
    </source>
</evidence>
<name>A0ABR8YUY2_9CLOT</name>
<feature type="domain" description="Response regulatory" evidence="8">
    <location>
        <begin position="4"/>
        <end position="117"/>
    </location>
</feature>
<dbReference type="SMART" id="SM00862">
    <property type="entry name" value="Trans_reg_C"/>
    <property type="match status" value="1"/>
</dbReference>
<dbReference type="Gene3D" id="1.10.10.10">
    <property type="entry name" value="Winged helix-like DNA-binding domain superfamily/Winged helix DNA-binding domain"/>
    <property type="match status" value="1"/>
</dbReference>
<protein>
    <recommendedName>
        <fullName evidence="1">Stage 0 sporulation protein A homolog</fullName>
    </recommendedName>
</protein>
<keyword evidence="11" id="KW-1185">Reference proteome</keyword>
<accession>A0ABR8YUY2</accession>
<evidence type="ECO:0000256" key="5">
    <source>
        <dbReference type="ARBA" id="ARBA00024867"/>
    </source>
</evidence>
<dbReference type="EMBL" id="JACSQB010000111">
    <property type="protein sequence ID" value="MBD8048061.1"/>
    <property type="molecule type" value="Genomic_DNA"/>
</dbReference>
<dbReference type="PROSITE" id="PS50110">
    <property type="entry name" value="RESPONSE_REGULATORY"/>
    <property type="match status" value="1"/>
</dbReference>
<proteinExistence type="predicted"/>
<dbReference type="Pfam" id="PF00486">
    <property type="entry name" value="Trans_reg_C"/>
    <property type="match status" value="1"/>
</dbReference>
<keyword evidence="4" id="KW-0804">Transcription</keyword>
<reference evidence="10 11" key="1">
    <citation type="submission" date="2020-08" db="EMBL/GenBank/DDBJ databases">
        <title>A Genomic Blueprint of the Chicken Gut Microbiome.</title>
        <authorList>
            <person name="Gilroy R."/>
            <person name="Ravi A."/>
            <person name="Getino M."/>
            <person name="Pursley I."/>
            <person name="Horton D.L."/>
            <person name="Alikhan N.-F."/>
            <person name="Baker D."/>
            <person name="Gharbi K."/>
            <person name="Hall N."/>
            <person name="Watson M."/>
            <person name="Adriaenssens E.M."/>
            <person name="Foster-Nyarko E."/>
            <person name="Jarju S."/>
            <person name="Secka A."/>
            <person name="Antonio M."/>
            <person name="Oren A."/>
            <person name="Chaudhuri R."/>
            <person name="La Ragione R.M."/>
            <person name="Hildebrand F."/>
            <person name="Pallen M.J."/>
        </authorList>
    </citation>
    <scope>NUCLEOTIDE SEQUENCE [LARGE SCALE GENOMIC DNA]</scope>
    <source>
        <strain evidence="10 11">N37</strain>
    </source>
</reference>
<feature type="domain" description="OmpR/PhoB-type" evidence="9">
    <location>
        <begin position="133"/>
        <end position="232"/>
    </location>
</feature>
<dbReference type="RefSeq" id="WP_191741019.1">
    <property type="nucleotide sequence ID" value="NZ_JACSQB010000111.1"/>
</dbReference>
<dbReference type="InterPro" id="IPR011006">
    <property type="entry name" value="CheY-like_superfamily"/>
</dbReference>
<comment type="caution">
    <text evidence="10">The sequence shown here is derived from an EMBL/GenBank/DDBJ whole genome shotgun (WGS) entry which is preliminary data.</text>
</comment>
<evidence type="ECO:0000313" key="11">
    <source>
        <dbReference type="Proteomes" id="UP000627166"/>
    </source>
</evidence>
<evidence type="ECO:0000259" key="8">
    <source>
        <dbReference type="PROSITE" id="PS50110"/>
    </source>
</evidence>
<dbReference type="InterPro" id="IPR039420">
    <property type="entry name" value="WalR-like"/>
</dbReference>
<evidence type="ECO:0000256" key="4">
    <source>
        <dbReference type="ARBA" id="ARBA00023163"/>
    </source>
</evidence>
<evidence type="ECO:0000259" key="9">
    <source>
        <dbReference type="PROSITE" id="PS51755"/>
    </source>
</evidence>